<dbReference type="Gene3D" id="1.10.150.770">
    <property type="match status" value="1"/>
</dbReference>
<comment type="subcellular location">
    <subcellularLocation>
        <location evidence="1">Membrane</location>
    </subcellularLocation>
</comment>
<dbReference type="InterPro" id="IPR005311">
    <property type="entry name" value="PBP_dimer"/>
</dbReference>
<dbReference type="GO" id="GO:0071555">
    <property type="term" value="P:cell wall organization"/>
    <property type="evidence" value="ECO:0007669"/>
    <property type="project" value="TreeGrafter"/>
</dbReference>
<proteinExistence type="predicted"/>
<dbReference type="PANTHER" id="PTHR30627">
    <property type="entry name" value="PEPTIDOGLYCAN D,D-TRANSPEPTIDASE"/>
    <property type="match status" value="1"/>
</dbReference>
<feature type="region of interest" description="Disordered" evidence="3">
    <location>
        <begin position="1"/>
        <end position="29"/>
    </location>
</feature>
<evidence type="ECO:0000313" key="7">
    <source>
        <dbReference type="EMBL" id="CAB4562282.1"/>
    </source>
</evidence>
<feature type="domain" description="Penicillin-binding protein transpeptidase" evidence="5">
    <location>
        <begin position="280"/>
        <end position="595"/>
    </location>
</feature>
<accession>A0A6J6DE60</accession>
<gene>
    <name evidence="7" type="ORF">UFOPK1493_01863</name>
</gene>
<dbReference type="GO" id="GO:0008658">
    <property type="term" value="F:penicillin binding"/>
    <property type="evidence" value="ECO:0007669"/>
    <property type="project" value="InterPro"/>
</dbReference>
<organism evidence="7">
    <name type="scientific">freshwater metagenome</name>
    <dbReference type="NCBI Taxonomy" id="449393"/>
    <lineage>
        <taxon>unclassified sequences</taxon>
        <taxon>metagenomes</taxon>
        <taxon>ecological metagenomes</taxon>
    </lineage>
</organism>
<reference evidence="7" key="1">
    <citation type="submission" date="2020-05" db="EMBL/GenBank/DDBJ databases">
        <authorList>
            <person name="Chiriac C."/>
            <person name="Salcher M."/>
            <person name="Ghai R."/>
            <person name="Kavagutti S V."/>
        </authorList>
    </citation>
    <scope>NUCLEOTIDE SEQUENCE</scope>
</reference>
<dbReference type="InterPro" id="IPR012338">
    <property type="entry name" value="Beta-lactam/transpept-like"/>
</dbReference>
<dbReference type="SUPFAM" id="SSF56519">
    <property type="entry name" value="Penicillin binding protein dimerisation domain"/>
    <property type="match status" value="1"/>
</dbReference>
<keyword evidence="2 4" id="KW-0472">Membrane</keyword>
<evidence type="ECO:0000256" key="4">
    <source>
        <dbReference type="SAM" id="Phobius"/>
    </source>
</evidence>
<dbReference type="Pfam" id="PF03717">
    <property type="entry name" value="PBP_dimer"/>
    <property type="match status" value="1"/>
</dbReference>
<feature type="compositionally biased region" description="Low complexity" evidence="3">
    <location>
        <begin position="1"/>
        <end position="16"/>
    </location>
</feature>
<dbReference type="Gene3D" id="3.30.450.330">
    <property type="match status" value="1"/>
</dbReference>
<dbReference type="InterPro" id="IPR001460">
    <property type="entry name" value="PCN-bd_Tpept"/>
</dbReference>
<dbReference type="Pfam" id="PF00905">
    <property type="entry name" value="Transpeptidase"/>
    <property type="match status" value="1"/>
</dbReference>
<dbReference type="GO" id="GO:0005886">
    <property type="term" value="C:plasma membrane"/>
    <property type="evidence" value="ECO:0007669"/>
    <property type="project" value="TreeGrafter"/>
</dbReference>
<evidence type="ECO:0000259" key="6">
    <source>
        <dbReference type="Pfam" id="PF03717"/>
    </source>
</evidence>
<evidence type="ECO:0000256" key="2">
    <source>
        <dbReference type="ARBA" id="ARBA00023136"/>
    </source>
</evidence>
<feature type="transmembrane region" description="Helical" evidence="4">
    <location>
        <begin position="45"/>
        <end position="65"/>
    </location>
</feature>
<dbReference type="PANTHER" id="PTHR30627:SF1">
    <property type="entry name" value="PEPTIDOGLYCAN D,D-TRANSPEPTIDASE FTSI"/>
    <property type="match status" value="1"/>
</dbReference>
<evidence type="ECO:0000256" key="3">
    <source>
        <dbReference type="SAM" id="MobiDB-lite"/>
    </source>
</evidence>
<dbReference type="Gene3D" id="3.90.1310.10">
    <property type="entry name" value="Penicillin-binding protein 2a (Domain 2)"/>
    <property type="match status" value="1"/>
</dbReference>
<dbReference type="InterPro" id="IPR036138">
    <property type="entry name" value="PBP_dimer_sf"/>
</dbReference>
<evidence type="ECO:0000259" key="5">
    <source>
        <dbReference type="Pfam" id="PF00905"/>
    </source>
</evidence>
<feature type="domain" description="Penicillin-binding protein dimerisation" evidence="6">
    <location>
        <begin position="89"/>
        <end position="236"/>
    </location>
</feature>
<dbReference type="EMBL" id="CAEZSR010000064">
    <property type="protein sequence ID" value="CAB4562282.1"/>
    <property type="molecule type" value="Genomic_DNA"/>
</dbReference>
<keyword evidence="4" id="KW-1133">Transmembrane helix</keyword>
<evidence type="ECO:0000256" key="1">
    <source>
        <dbReference type="ARBA" id="ARBA00004370"/>
    </source>
</evidence>
<dbReference type="SUPFAM" id="SSF56601">
    <property type="entry name" value="beta-lactamase/transpeptidase-like"/>
    <property type="match status" value="1"/>
</dbReference>
<dbReference type="AlphaFoldDB" id="A0A6J6DE60"/>
<dbReference type="Gene3D" id="3.40.710.10">
    <property type="entry name" value="DD-peptidase/beta-lactamase superfamily"/>
    <property type="match status" value="1"/>
</dbReference>
<protein>
    <submittedName>
        <fullName evidence="7">Unannotated protein</fullName>
    </submittedName>
</protein>
<dbReference type="InterPro" id="IPR050515">
    <property type="entry name" value="Beta-lactam/transpept"/>
</dbReference>
<keyword evidence="4" id="KW-0812">Transmembrane</keyword>
<sequence length="618" mass="65939">MARVGAATRSARATGTDRQPLQKRPVRVPRAPRHLFRAGQGRRRLVAVLVVTAVLFTVILARVVMLQTTDAGQLREAGREQRTSERVLRANRGVIFDRNGDELALSIPSTTVIANPKLVTDPEGTVRTLAGALGLSVDKQDDLLEAFTAKERSFVYVARQVTDDQAAAVDLLQLHGVDTIAEDRRTMPAGSVGQSVIGRTNIDGEGIAGIEMQYDLVLTGNDGVVLREHDRDGRSLPGSETTRVAPVPGQDIVLTLDRSVQYTVEQEMVQQVTNIGAKGGTAIVMDSRTGEIYAMVGVVRGDDGVVRVTSGNIAAVEAAEPGSVVKAITVAAALNEGTVTPVQTFEVPWRKKYSDDYLSDAEQHPTYVWPVTDIIANSSNVGTIEVMLTMGETMRDRKERLGAYLRAFGLGERTALDFPGESRGLGVDWTKWEGTEQYTVAYGQGLASTSIQLVSAINVIANGGVYVAPKLVGATIDAEGVITPTPDSGTHRVVRPEVAQQVNLMMRRVVCDGTATRAQVEGFTVAGKTGTGLKVLDNGMYEDENGEGRKYYSSFAGFFPAEDPRVTVLISIDEPPGGQGIHYGGTAAAPVFAEIAPAIVNELNLTPGDEPGGCPATS</sequence>
<name>A0A6J6DE60_9ZZZZ</name>